<evidence type="ECO:0000256" key="13">
    <source>
        <dbReference type="PIRSR" id="PIRSR001400-2"/>
    </source>
</evidence>
<evidence type="ECO:0000256" key="1">
    <source>
        <dbReference type="ARBA" id="ARBA00005031"/>
    </source>
</evidence>
<dbReference type="SFLD" id="SFLDF00002">
    <property type="entry name" value="enolase"/>
    <property type="match status" value="1"/>
</dbReference>
<dbReference type="Gene3D" id="3.30.390.10">
    <property type="entry name" value="Enolase-like, N-terminal domain"/>
    <property type="match status" value="1"/>
</dbReference>
<keyword evidence="8 11" id="KW-0324">Glycolysis</keyword>
<comment type="cofactor">
    <cofactor evidence="14">
        <name>Mg(2+)</name>
        <dbReference type="ChEBI" id="CHEBI:18420"/>
    </cofactor>
    <text evidence="14">Mg(2+) is required for catalysis and for stabilizing the dimer.</text>
</comment>
<feature type="binding site" evidence="11 14">
    <location>
        <position position="313"/>
    </location>
    <ligand>
        <name>Mg(2+)</name>
        <dbReference type="ChEBI" id="CHEBI:18420"/>
    </ligand>
</feature>
<evidence type="ECO:0000256" key="5">
    <source>
        <dbReference type="ARBA" id="ARBA00022525"/>
    </source>
</evidence>
<evidence type="ECO:0000256" key="11">
    <source>
        <dbReference type="HAMAP-Rule" id="MF_00318"/>
    </source>
</evidence>
<dbReference type="PROSITE" id="PS00164">
    <property type="entry name" value="ENOLASE"/>
    <property type="match status" value="1"/>
</dbReference>
<dbReference type="PRINTS" id="PR00148">
    <property type="entry name" value="ENOLASE"/>
</dbReference>
<evidence type="ECO:0000259" key="15">
    <source>
        <dbReference type="SMART" id="SM01192"/>
    </source>
</evidence>
<keyword evidence="5 11" id="KW-0964">Secreted</keyword>
<gene>
    <name evidence="11 17" type="primary">eno</name>
    <name evidence="17" type="ORF">H8702_01155</name>
</gene>
<comment type="function">
    <text evidence="11">Catalyzes the reversible conversion of 2-phosphoglycerate (2-PG) into phosphoenolpyruvate (PEP). It is essential for the degradation of carbohydrates via glycolysis.</text>
</comment>
<evidence type="ECO:0000256" key="14">
    <source>
        <dbReference type="PIRSR" id="PIRSR001400-3"/>
    </source>
</evidence>
<feature type="binding site" evidence="11 14">
    <location>
        <position position="243"/>
    </location>
    <ligand>
        <name>Mg(2+)</name>
        <dbReference type="ChEBI" id="CHEBI:18420"/>
    </ligand>
</feature>
<dbReference type="PANTHER" id="PTHR11902">
    <property type="entry name" value="ENOLASE"/>
    <property type="match status" value="1"/>
</dbReference>
<dbReference type="InterPro" id="IPR000941">
    <property type="entry name" value="Enolase"/>
</dbReference>
<evidence type="ECO:0000256" key="10">
    <source>
        <dbReference type="ARBA" id="ARBA00048951"/>
    </source>
</evidence>
<comment type="subcellular location">
    <subcellularLocation>
        <location evidence="11">Cytoplasm</location>
    </subcellularLocation>
    <subcellularLocation>
        <location evidence="11">Secreted</location>
    </subcellularLocation>
    <subcellularLocation>
        <location evidence="11">Cell surface</location>
    </subcellularLocation>
    <text evidence="11">Fractions of enolase are present in both the cytoplasm and on the cell surface.</text>
</comment>
<dbReference type="InterPro" id="IPR029017">
    <property type="entry name" value="Enolase-like_N"/>
</dbReference>
<dbReference type="PIRSF" id="PIRSF001400">
    <property type="entry name" value="Enolase"/>
    <property type="match status" value="1"/>
</dbReference>
<evidence type="ECO:0000259" key="16">
    <source>
        <dbReference type="SMART" id="SM01193"/>
    </source>
</evidence>
<sequence length="420" mass="45371">MNALSIRSIHGRQIFDSRGMPTVEAEIVLHNGVRASASVPSGASTGRFEACELRDNLAEYHGKGVSSAVNHINTPIQEALVGESCDDQWTLDNKLMVLDGTQNKSKIGANAILAVSLACAKAAAKAYGLELFRYLGGLQANTLPIPMMNILNGGAHAGNNLEIQEFMIVPVGAHSFTEAMKMGTEIYASLRNCLKKKGLSTGIGDEGGYAPDLNGDEEALSLLMEAIQLAGYQPNYDVKIALDAAANEWYKNGHYIFPKLQKKITQSELKGYWEELCQKYPIYSIEDPFAEEDFPGFSELTASLGGSVQIVGDDLFVTNPDRLRQGISSLSGNAVLIKPNQIGTLTETLSTIRLAKEHGYGVILSHRSGETEDTTIADLSVAVNAGQIKTGAPARSERVCKYNRLLKIESLISGSEYPKK</sequence>
<feature type="binding site" evidence="11">
    <location>
        <position position="389"/>
    </location>
    <ligand>
        <name>(2R)-2-phosphoglycerate</name>
        <dbReference type="ChEBI" id="CHEBI:58289"/>
    </ligand>
</feature>
<dbReference type="SMART" id="SM01192">
    <property type="entry name" value="Enolase_C"/>
    <property type="match status" value="1"/>
</dbReference>
<evidence type="ECO:0000256" key="12">
    <source>
        <dbReference type="PIRSR" id="PIRSR001400-1"/>
    </source>
</evidence>
<comment type="similarity">
    <text evidence="2 11">Belongs to the enolase family.</text>
</comment>
<dbReference type="GO" id="GO:0004634">
    <property type="term" value="F:phosphopyruvate hydratase activity"/>
    <property type="evidence" value="ECO:0007669"/>
    <property type="project" value="UniProtKB-UniRule"/>
</dbReference>
<dbReference type="SUPFAM" id="SSF54826">
    <property type="entry name" value="Enolase N-terminal domain-like"/>
    <property type="match status" value="1"/>
</dbReference>
<dbReference type="PANTHER" id="PTHR11902:SF1">
    <property type="entry name" value="ENOLASE"/>
    <property type="match status" value="1"/>
</dbReference>
<dbReference type="InterPro" id="IPR020809">
    <property type="entry name" value="Enolase_CS"/>
</dbReference>
<comment type="pathway">
    <text evidence="1 11">Carbohydrate degradation; glycolysis; pyruvate from D-glyceraldehyde 3-phosphate: step 4/5.</text>
</comment>
<evidence type="ECO:0000256" key="6">
    <source>
        <dbReference type="ARBA" id="ARBA00022723"/>
    </source>
</evidence>
<evidence type="ECO:0000256" key="9">
    <source>
        <dbReference type="ARBA" id="ARBA00023239"/>
    </source>
</evidence>
<feature type="binding site" evidence="11">
    <location>
        <position position="338"/>
    </location>
    <ligand>
        <name>(2R)-2-phosphoglycerate</name>
        <dbReference type="ChEBI" id="CHEBI:58289"/>
    </ligand>
</feature>
<evidence type="ECO:0000313" key="17">
    <source>
        <dbReference type="EMBL" id="MBC8609728.1"/>
    </source>
</evidence>
<evidence type="ECO:0000256" key="4">
    <source>
        <dbReference type="ARBA" id="ARBA00017068"/>
    </source>
</evidence>
<keyword evidence="6 11" id="KW-0479">Metal-binding</keyword>
<feature type="binding site" evidence="11">
    <location>
        <position position="164"/>
    </location>
    <ligand>
        <name>(2R)-2-phosphoglycerate</name>
        <dbReference type="ChEBI" id="CHEBI:58289"/>
    </ligand>
</feature>
<comment type="catalytic activity">
    <reaction evidence="10">
        <text>(2R)-2-phosphoglycerate = phosphoenolpyruvate + H2O</text>
        <dbReference type="Rhea" id="RHEA:10164"/>
        <dbReference type="ChEBI" id="CHEBI:15377"/>
        <dbReference type="ChEBI" id="CHEBI:58289"/>
        <dbReference type="ChEBI" id="CHEBI:58702"/>
        <dbReference type="EC" id="4.2.1.11"/>
    </reaction>
    <physiologicalReaction direction="left-to-right" evidence="10">
        <dbReference type="Rhea" id="RHEA:10165"/>
    </physiologicalReaction>
</comment>
<keyword evidence="18" id="KW-1185">Reference proteome</keyword>
<dbReference type="SUPFAM" id="SSF51604">
    <property type="entry name" value="Enolase C-terminal domain-like"/>
    <property type="match status" value="1"/>
</dbReference>
<dbReference type="InterPro" id="IPR036849">
    <property type="entry name" value="Enolase-like_C_sf"/>
</dbReference>
<feature type="binding site" evidence="13">
    <location>
        <position position="286"/>
    </location>
    <ligand>
        <name>substrate</name>
    </ligand>
</feature>
<feature type="binding site" evidence="13">
    <location>
        <position position="389"/>
    </location>
    <ligand>
        <name>substrate</name>
    </ligand>
</feature>
<organism evidence="17 18">
    <name type="scientific">Massiliimalia timonensis</name>
    <dbReference type="NCBI Taxonomy" id="1987501"/>
    <lineage>
        <taxon>Bacteria</taxon>
        <taxon>Bacillati</taxon>
        <taxon>Bacillota</taxon>
        <taxon>Clostridia</taxon>
        <taxon>Eubacteriales</taxon>
        <taxon>Oscillospiraceae</taxon>
        <taxon>Massiliimalia</taxon>
    </lineage>
</organism>
<accession>A0A8J6P9W6</accession>
<feature type="active site" description="Proton donor" evidence="11 12">
    <location>
        <position position="206"/>
    </location>
</feature>
<dbReference type="AlphaFoldDB" id="A0A8J6P9W6"/>
<comment type="cofactor">
    <cofactor evidence="11">
        <name>Mg(2+)</name>
        <dbReference type="ChEBI" id="CHEBI:18420"/>
    </cofactor>
    <text evidence="11">Binds a second Mg(2+) ion via substrate during catalysis.</text>
</comment>
<dbReference type="EMBL" id="JACRTL010000001">
    <property type="protein sequence ID" value="MBC8609728.1"/>
    <property type="molecule type" value="Genomic_DNA"/>
</dbReference>
<dbReference type="InterPro" id="IPR020811">
    <property type="entry name" value="Enolase_N"/>
</dbReference>
<feature type="binding site" evidence="13">
    <location>
        <position position="165"/>
    </location>
    <ligand>
        <name>substrate</name>
    </ligand>
</feature>
<dbReference type="EC" id="4.2.1.11" evidence="3 11"/>
<dbReference type="GO" id="GO:0005576">
    <property type="term" value="C:extracellular region"/>
    <property type="evidence" value="ECO:0007669"/>
    <property type="project" value="UniProtKB-SubCell"/>
</dbReference>
<evidence type="ECO:0000313" key="18">
    <source>
        <dbReference type="Proteomes" id="UP000632659"/>
    </source>
</evidence>
<dbReference type="HAMAP" id="MF_00318">
    <property type="entry name" value="Enolase"/>
    <property type="match status" value="1"/>
</dbReference>
<dbReference type="GO" id="GO:0009986">
    <property type="term" value="C:cell surface"/>
    <property type="evidence" value="ECO:0007669"/>
    <property type="project" value="UniProtKB-SubCell"/>
</dbReference>
<dbReference type="Pfam" id="PF03952">
    <property type="entry name" value="Enolase_N"/>
    <property type="match status" value="1"/>
</dbReference>
<name>A0A8J6P9W6_9FIRM</name>
<keyword evidence="11" id="KW-0963">Cytoplasm</keyword>
<evidence type="ECO:0000256" key="8">
    <source>
        <dbReference type="ARBA" id="ARBA00023152"/>
    </source>
</evidence>
<feature type="domain" description="Enolase N-terminal" evidence="16">
    <location>
        <begin position="6"/>
        <end position="135"/>
    </location>
</feature>
<feature type="binding site" evidence="11 14">
    <location>
        <position position="286"/>
    </location>
    <ligand>
        <name>Mg(2+)</name>
        <dbReference type="ChEBI" id="CHEBI:18420"/>
    </ligand>
</feature>
<dbReference type="NCBIfam" id="TIGR01060">
    <property type="entry name" value="eno"/>
    <property type="match status" value="1"/>
</dbReference>
<evidence type="ECO:0000256" key="3">
    <source>
        <dbReference type="ARBA" id="ARBA00012058"/>
    </source>
</evidence>
<keyword evidence="9 11" id="KW-0456">Lyase</keyword>
<feature type="binding site" evidence="13">
    <location>
        <position position="156"/>
    </location>
    <ligand>
        <name>substrate</name>
    </ligand>
</feature>
<dbReference type="CDD" id="cd03313">
    <property type="entry name" value="enolase"/>
    <property type="match status" value="1"/>
</dbReference>
<feature type="domain" description="Enolase C-terminal TIM barrel" evidence="15">
    <location>
        <begin position="140"/>
        <end position="418"/>
    </location>
</feature>
<dbReference type="OrthoDB" id="9804716at2"/>
<proteinExistence type="inferred from homology"/>
<dbReference type="RefSeq" id="WP_093988161.1">
    <property type="nucleotide sequence ID" value="NZ_FYDD01000003.1"/>
</dbReference>
<protein>
    <recommendedName>
        <fullName evidence="4 11">Enolase</fullName>
        <ecNumber evidence="3 11">4.2.1.11</ecNumber>
    </recommendedName>
    <alternativeName>
        <fullName evidence="11">2-phospho-D-glycerate hydro-lyase</fullName>
    </alternativeName>
    <alternativeName>
        <fullName evidence="11">2-phosphoglycerate dehydratase</fullName>
    </alternativeName>
</protein>
<feature type="binding site" evidence="11">
    <location>
        <position position="367"/>
    </location>
    <ligand>
        <name>(2R)-2-phosphoglycerate</name>
        <dbReference type="ChEBI" id="CHEBI:58289"/>
    </ligand>
</feature>
<dbReference type="SMART" id="SM01193">
    <property type="entry name" value="Enolase_N"/>
    <property type="match status" value="1"/>
</dbReference>
<dbReference type="Pfam" id="PF00113">
    <property type="entry name" value="Enolase_C"/>
    <property type="match status" value="1"/>
</dbReference>
<dbReference type="UniPathway" id="UPA00109">
    <property type="reaction ID" value="UER00187"/>
</dbReference>
<dbReference type="Proteomes" id="UP000632659">
    <property type="component" value="Unassembled WGS sequence"/>
</dbReference>
<dbReference type="SFLD" id="SFLDS00001">
    <property type="entry name" value="Enolase"/>
    <property type="match status" value="1"/>
</dbReference>
<feature type="active site" description="Proton acceptor" evidence="11 12">
    <location>
        <position position="338"/>
    </location>
</feature>
<reference evidence="17" key="1">
    <citation type="submission" date="2020-08" db="EMBL/GenBank/DDBJ databases">
        <title>Genome public.</title>
        <authorList>
            <person name="Liu C."/>
            <person name="Sun Q."/>
        </authorList>
    </citation>
    <scope>NUCLEOTIDE SEQUENCE</scope>
    <source>
        <strain evidence="17">NSJ-15</strain>
    </source>
</reference>
<comment type="caution">
    <text evidence="17">The sequence shown here is derived from an EMBL/GenBank/DDBJ whole genome shotgun (WGS) entry which is preliminary data.</text>
</comment>
<evidence type="ECO:0000256" key="7">
    <source>
        <dbReference type="ARBA" id="ARBA00022842"/>
    </source>
</evidence>
<dbReference type="InterPro" id="IPR020810">
    <property type="entry name" value="Enolase_C"/>
</dbReference>
<dbReference type="Gene3D" id="3.20.20.120">
    <property type="entry name" value="Enolase-like C-terminal domain"/>
    <property type="match status" value="1"/>
</dbReference>
<feature type="binding site" evidence="13">
    <location>
        <position position="313"/>
    </location>
    <ligand>
        <name>substrate</name>
    </ligand>
</feature>
<dbReference type="GO" id="GO:0006096">
    <property type="term" value="P:glycolytic process"/>
    <property type="evidence" value="ECO:0007669"/>
    <property type="project" value="UniProtKB-UniRule"/>
</dbReference>
<keyword evidence="7 11" id="KW-0460">Magnesium</keyword>
<feature type="binding site" evidence="13">
    <location>
        <begin position="365"/>
        <end position="368"/>
    </location>
    <ligand>
        <name>substrate</name>
    </ligand>
</feature>
<evidence type="ECO:0000256" key="2">
    <source>
        <dbReference type="ARBA" id="ARBA00009604"/>
    </source>
</evidence>
<feature type="binding site" evidence="11">
    <location>
        <position position="368"/>
    </location>
    <ligand>
        <name>(2R)-2-phosphoglycerate</name>
        <dbReference type="ChEBI" id="CHEBI:58289"/>
    </ligand>
</feature>
<dbReference type="GO" id="GO:0000015">
    <property type="term" value="C:phosphopyruvate hydratase complex"/>
    <property type="evidence" value="ECO:0007669"/>
    <property type="project" value="InterPro"/>
</dbReference>
<dbReference type="SFLD" id="SFLDG00178">
    <property type="entry name" value="enolase"/>
    <property type="match status" value="1"/>
</dbReference>
<dbReference type="GO" id="GO:0000287">
    <property type="term" value="F:magnesium ion binding"/>
    <property type="evidence" value="ECO:0007669"/>
    <property type="project" value="UniProtKB-UniRule"/>
</dbReference>